<evidence type="ECO:0000313" key="2">
    <source>
        <dbReference type="Proteomes" id="UP000003692"/>
    </source>
</evidence>
<comment type="caution">
    <text evidence="1">The sequence shown here is derived from an EMBL/GenBank/DDBJ whole genome shotgun (WGS) entry which is preliminary data.</text>
</comment>
<gene>
    <name evidence="1" type="ORF">EDWATA_00708</name>
</gene>
<evidence type="ECO:0000313" key="1">
    <source>
        <dbReference type="EMBL" id="EFE24249.1"/>
    </source>
</evidence>
<name>D4F1W4_EDWTA</name>
<proteinExistence type="predicted"/>
<dbReference type="Proteomes" id="UP000003692">
    <property type="component" value="Unassembled WGS sequence"/>
</dbReference>
<organism evidence="1 2">
    <name type="scientific">Edwardsiella tarda ATCC 23685</name>
    <dbReference type="NCBI Taxonomy" id="500638"/>
    <lineage>
        <taxon>Bacteria</taxon>
        <taxon>Pseudomonadati</taxon>
        <taxon>Pseudomonadota</taxon>
        <taxon>Gammaproteobacteria</taxon>
        <taxon>Enterobacterales</taxon>
        <taxon>Hafniaceae</taxon>
        <taxon>Edwardsiella</taxon>
    </lineage>
</organism>
<dbReference type="EMBL" id="ADGK01000028">
    <property type="protein sequence ID" value="EFE24249.1"/>
    <property type="molecule type" value="Genomic_DNA"/>
</dbReference>
<dbReference type="HOGENOM" id="CLU_3288736_0_0_6"/>
<accession>D4F1W4</accession>
<sequence length="40" mass="4843">MKTISWRALNENVISSRHHSNNKNKRNISPLIFLFYHFMP</sequence>
<dbReference type="AlphaFoldDB" id="D4F1W4"/>
<reference evidence="1 2" key="1">
    <citation type="submission" date="2010-02" db="EMBL/GenBank/DDBJ databases">
        <authorList>
            <person name="Weinstock G."/>
            <person name="Sodergren E."/>
            <person name="Clifton S."/>
            <person name="Fulton L."/>
            <person name="Fulton B."/>
            <person name="Courtney L."/>
            <person name="Fronick C."/>
            <person name="Harrison M."/>
            <person name="Strong C."/>
            <person name="Farmer C."/>
            <person name="Delahaunty K."/>
            <person name="Markovic C."/>
            <person name="Hall O."/>
            <person name="Minx P."/>
            <person name="Tomlinson C."/>
            <person name="Mitreva M."/>
            <person name="Nelson J."/>
            <person name="Hou S."/>
            <person name="Wollam A."/>
            <person name="Pepin K.H."/>
            <person name="Johnson M."/>
            <person name="Bhonagiri V."/>
            <person name="Zhang X."/>
            <person name="Suruliraj S."/>
            <person name="Warren W."/>
            <person name="Chinwalla A."/>
            <person name="Mardis E.R."/>
            <person name="Wilson R.K."/>
        </authorList>
    </citation>
    <scope>NUCLEOTIDE SEQUENCE [LARGE SCALE GENOMIC DNA]</scope>
    <source>
        <strain evidence="1 2">ATCC 23685</strain>
    </source>
</reference>
<protein>
    <submittedName>
        <fullName evidence="1">Uncharacterized protein</fullName>
    </submittedName>
</protein>